<keyword evidence="1" id="KW-0472">Membrane</keyword>
<dbReference type="EMBL" id="JAGJCF010000001">
    <property type="protein sequence ID" value="MBP0614524.1"/>
    <property type="molecule type" value="Genomic_DNA"/>
</dbReference>
<evidence type="ECO:0000256" key="1">
    <source>
        <dbReference type="SAM" id="Phobius"/>
    </source>
</evidence>
<feature type="transmembrane region" description="Helical" evidence="1">
    <location>
        <begin position="28"/>
        <end position="55"/>
    </location>
</feature>
<evidence type="ECO:0000313" key="2">
    <source>
        <dbReference type="EMBL" id="MBP0614524.1"/>
    </source>
</evidence>
<gene>
    <name evidence="2" type="ORF">J6595_02915</name>
</gene>
<dbReference type="Proteomes" id="UP000678276">
    <property type="component" value="Unassembled WGS sequence"/>
</dbReference>
<sequence length="60" mass="6584">MYLDEKNQWRQPESVPEGRRLTNREEKIVLSSIAIFVVAMLIAPIGGATVIQAILAAAGF</sequence>
<proteinExistence type="predicted"/>
<keyword evidence="1" id="KW-1133">Transmembrane helix</keyword>
<organism evidence="2 3">
    <name type="scientific">Jiella mangrovi</name>
    <dbReference type="NCBI Taxonomy" id="2821407"/>
    <lineage>
        <taxon>Bacteria</taxon>
        <taxon>Pseudomonadati</taxon>
        <taxon>Pseudomonadota</taxon>
        <taxon>Alphaproteobacteria</taxon>
        <taxon>Hyphomicrobiales</taxon>
        <taxon>Aurantimonadaceae</taxon>
        <taxon>Jiella</taxon>
    </lineage>
</organism>
<keyword evidence="3" id="KW-1185">Reference proteome</keyword>
<dbReference type="RefSeq" id="WP_209592918.1">
    <property type="nucleotide sequence ID" value="NZ_JAGJCF010000001.1"/>
</dbReference>
<protein>
    <submittedName>
        <fullName evidence="2">Uncharacterized protein</fullName>
    </submittedName>
</protein>
<evidence type="ECO:0000313" key="3">
    <source>
        <dbReference type="Proteomes" id="UP000678276"/>
    </source>
</evidence>
<reference evidence="2 3" key="1">
    <citation type="submission" date="2021-04" db="EMBL/GenBank/DDBJ databases">
        <title>Whole genome sequence of Jiella sp. KSK16Y-1.</title>
        <authorList>
            <person name="Tuo L."/>
        </authorList>
    </citation>
    <scope>NUCLEOTIDE SEQUENCE [LARGE SCALE GENOMIC DNA]</scope>
    <source>
        <strain evidence="2 3">KSK16Y-1</strain>
    </source>
</reference>
<comment type="caution">
    <text evidence="2">The sequence shown here is derived from an EMBL/GenBank/DDBJ whole genome shotgun (WGS) entry which is preliminary data.</text>
</comment>
<accession>A0ABS4BEP0</accession>
<keyword evidence="1" id="KW-0812">Transmembrane</keyword>
<name>A0ABS4BEP0_9HYPH</name>